<dbReference type="GO" id="GO:0045333">
    <property type="term" value="P:cellular respiration"/>
    <property type="evidence" value="ECO:0007669"/>
    <property type="project" value="InterPro"/>
</dbReference>
<dbReference type="AlphaFoldDB" id="A0A6P5A390"/>
<dbReference type="OrthoDB" id="292693at2759"/>
<protein>
    <submittedName>
        <fullName evidence="12">Coenzyme Q-binding protein COQ10 homolog A, mitochondrial-like</fullName>
    </submittedName>
</protein>
<keyword evidence="11" id="KW-1185">Reference proteome</keyword>
<organism evidence="11 12">
    <name type="scientific">Branchiostoma belcheri</name>
    <name type="common">Amphioxus</name>
    <dbReference type="NCBI Taxonomy" id="7741"/>
    <lineage>
        <taxon>Eukaryota</taxon>
        <taxon>Metazoa</taxon>
        <taxon>Chordata</taxon>
        <taxon>Cephalochordata</taxon>
        <taxon>Leptocardii</taxon>
        <taxon>Amphioxiformes</taxon>
        <taxon>Branchiostomatidae</taxon>
        <taxon>Branchiostoma</taxon>
    </lineage>
</organism>
<evidence type="ECO:0000256" key="6">
    <source>
        <dbReference type="ARBA" id="ARBA00022946"/>
    </source>
</evidence>
<dbReference type="SUPFAM" id="SSF55961">
    <property type="entry name" value="Bet v1-like"/>
    <property type="match status" value="1"/>
</dbReference>
<dbReference type="RefSeq" id="XP_019636206.1">
    <property type="nucleotide sequence ID" value="XM_019780647.1"/>
</dbReference>
<evidence type="ECO:0000256" key="2">
    <source>
        <dbReference type="ARBA" id="ARBA00004318"/>
    </source>
</evidence>
<dbReference type="CDD" id="cd07813">
    <property type="entry name" value="COQ10p_like"/>
    <property type="match status" value="1"/>
</dbReference>
<feature type="domain" description="Coenzyme Q-binding protein COQ10 START" evidence="10">
    <location>
        <begin position="88"/>
        <end position="216"/>
    </location>
</feature>
<dbReference type="PANTHER" id="PTHR12901">
    <property type="entry name" value="SPERM PROTEIN HOMOLOG"/>
    <property type="match status" value="1"/>
</dbReference>
<keyword evidence="7" id="KW-0496">Mitochondrion</keyword>
<comment type="similarity">
    <text evidence="3">Belongs to the COQ10 family.</text>
</comment>
<evidence type="ECO:0000313" key="12">
    <source>
        <dbReference type="RefSeq" id="XP_019636206.1"/>
    </source>
</evidence>
<dbReference type="InterPro" id="IPR005031">
    <property type="entry name" value="COQ10_START"/>
</dbReference>
<dbReference type="Pfam" id="PF03364">
    <property type="entry name" value="Polyketide_cyc"/>
    <property type="match status" value="1"/>
</dbReference>
<dbReference type="KEGG" id="bbel:109478828"/>
<dbReference type="FunFam" id="3.30.530.20:FF:000002">
    <property type="entry name" value="Coenzyme Q-binding protein COQ10 homolog, mitochondrial"/>
    <property type="match status" value="1"/>
</dbReference>
<keyword evidence="5" id="KW-0999">Mitochondrion inner membrane</keyword>
<evidence type="ECO:0000256" key="8">
    <source>
        <dbReference type="ARBA" id="ARBA00023136"/>
    </source>
</evidence>
<evidence type="ECO:0000259" key="10">
    <source>
        <dbReference type="Pfam" id="PF03364"/>
    </source>
</evidence>
<sequence length="238" mass="27121">MASSFNNLSKLGKASVQIVRAEIGLLNARTCYYTCRVLTVKTPELLTKPDDVQITQSRTFFNPFDKAAELSPFKSNRRKEYSERRILGYTMDEMYRVVADVNEYKHFVPWCLSSSVVAQKPGHAKAKLEVGFSPLVERYTSTLTLARPHLVKAVCTDGKLFNHLITVWRFSPGLPDNPRTCTLDFWISFEFRSALHSKLAYMFFDEVVKKMVKAFEKRAAAVYGETAIRSQIISHSTS</sequence>
<evidence type="ECO:0000256" key="1">
    <source>
        <dbReference type="ARBA" id="ARBA00004273"/>
    </source>
</evidence>
<evidence type="ECO:0000256" key="3">
    <source>
        <dbReference type="ARBA" id="ARBA00006885"/>
    </source>
</evidence>
<comment type="function">
    <text evidence="9">Required for the function of coenzyme Q in the respiratory chain. May serve as a chaperone or may be involved in the transport of Q6 from its site of synthesis to the catalytic sites of the respiratory complexes.</text>
</comment>
<gene>
    <name evidence="12" type="primary">LOC109478828</name>
</gene>
<reference evidence="12" key="1">
    <citation type="submission" date="2025-08" db="UniProtKB">
        <authorList>
            <consortium name="RefSeq"/>
        </authorList>
    </citation>
    <scope>IDENTIFICATION</scope>
    <source>
        <tissue evidence="12">Gonad</tissue>
    </source>
</reference>
<dbReference type="InterPro" id="IPR023393">
    <property type="entry name" value="START-like_dom_sf"/>
</dbReference>
<dbReference type="InterPro" id="IPR044996">
    <property type="entry name" value="COQ10-like"/>
</dbReference>
<keyword evidence="8" id="KW-0472">Membrane</keyword>
<evidence type="ECO:0000256" key="7">
    <source>
        <dbReference type="ARBA" id="ARBA00023128"/>
    </source>
</evidence>
<dbReference type="PANTHER" id="PTHR12901:SF10">
    <property type="entry name" value="COENZYME Q-BINDING PROTEIN COQ10, MITOCHONDRIAL"/>
    <property type="match status" value="1"/>
</dbReference>
<dbReference type="Gene3D" id="3.30.530.20">
    <property type="match status" value="1"/>
</dbReference>
<dbReference type="GO" id="GO:0048039">
    <property type="term" value="F:ubiquinone binding"/>
    <property type="evidence" value="ECO:0007669"/>
    <property type="project" value="InterPro"/>
</dbReference>
<dbReference type="GO" id="GO:0005743">
    <property type="term" value="C:mitochondrial inner membrane"/>
    <property type="evidence" value="ECO:0007669"/>
    <property type="project" value="UniProtKB-SubCell"/>
</dbReference>
<evidence type="ECO:0000256" key="4">
    <source>
        <dbReference type="ARBA" id="ARBA00011814"/>
    </source>
</evidence>
<dbReference type="GeneID" id="109478828"/>
<comment type="subcellular location">
    <subcellularLocation>
        <location evidence="1">Mitochondrion inner membrane</location>
    </subcellularLocation>
    <subcellularLocation>
        <location evidence="2">Mitochondrion membrane</location>
        <topology evidence="2">Peripheral membrane protein</topology>
    </subcellularLocation>
</comment>
<accession>A0A6P5A390</accession>
<evidence type="ECO:0000256" key="9">
    <source>
        <dbReference type="ARBA" id="ARBA00024947"/>
    </source>
</evidence>
<comment type="subunit">
    <text evidence="4">Interacts with coenzyme Q.</text>
</comment>
<evidence type="ECO:0000313" key="11">
    <source>
        <dbReference type="Proteomes" id="UP000515135"/>
    </source>
</evidence>
<dbReference type="Proteomes" id="UP000515135">
    <property type="component" value="Unplaced"/>
</dbReference>
<proteinExistence type="inferred from homology"/>
<name>A0A6P5A390_BRABE</name>
<evidence type="ECO:0000256" key="5">
    <source>
        <dbReference type="ARBA" id="ARBA00022792"/>
    </source>
</evidence>
<keyword evidence="6" id="KW-0809">Transit peptide</keyword>